<keyword evidence="8" id="KW-1185">Reference proteome</keyword>
<evidence type="ECO:0000256" key="4">
    <source>
        <dbReference type="ARBA" id="ARBA00023136"/>
    </source>
</evidence>
<feature type="transmembrane region" description="Helical" evidence="5">
    <location>
        <begin position="171"/>
        <end position="190"/>
    </location>
</feature>
<dbReference type="GO" id="GO:0016874">
    <property type="term" value="F:ligase activity"/>
    <property type="evidence" value="ECO:0007669"/>
    <property type="project" value="UniProtKB-KW"/>
</dbReference>
<sequence>MGSAILWCGLVQLGCKSIWFTELLILNILIPFYCYSSSNRIKAALVTLMVSSIAVIAILNLGSFRNRYVDGLKTEWSTEAITTIADPRIERWKAAIELIWSSPIVGYGSGDEVDLLKAKYFQKKLYDSYLHHLNAHNQYLSIWIKFGIIGLLVYLYTLLYGYKLALQSRNILFLSFLLLITIVSFSESILDANKSLFFYSFFFSFFVFSCRPEQRLQ</sequence>
<dbReference type="Proteomes" id="UP001155483">
    <property type="component" value="Unassembled WGS sequence"/>
</dbReference>
<dbReference type="InterPro" id="IPR051533">
    <property type="entry name" value="WaaL-like"/>
</dbReference>
<proteinExistence type="predicted"/>
<evidence type="ECO:0000256" key="1">
    <source>
        <dbReference type="ARBA" id="ARBA00004141"/>
    </source>
</evidence>
<dbReference type="GO" id="GO:0016020">
    <property type="term" value="C:membrane"/>
    <property type="evidence" value="ECO:0007669"/>
    <property type="project" value="UniProtKB-SubCell"/>
</dbReference>
<reference evidence="7" key="1">
    <citation type="submission" date="2022-09" db="EMBL/GenBank/DDBJ databases">
        <authorList>
            <person name="Yuan C."/>
            <person name="Ke Z."/>
        </authorList>
    </citation>
    <scope>NUCLEOTIDE SEQUENCE</scope>
    <source>
        <strain evidence="7">LB-8</strain>
    </source>
</reference>
<evidence type="ECO:0000256" key="5">
    <source>
        <dbReference type="SAM" id="Phobius"/>
    </source>
</evidence>
<dbReference type="PANTHER" id="PTHR37422:SF17">
    <property type="entry name" value="O-ANTIGEN LIGASE"/>
    <property type="match status" value="1"/>
</dbReference>
<organism evidence="7 8">
    <name type="scientific">Paraflavisolibacter caeni</name>
    <dbReference type="NCBI Taxonomy" id="2982496"/>
    <lineage>
        <taxon>Bacteria</taxon>
        <taxon>Pseudomonadati</taxon>
        <taxon>Bacteroidota</taxon>
        <taxon>Chitinophagia</taxon>
        <taxon>Chitinophagales</taxon>
        <taxon>Chitinophagaceae</taxon>
        <taxon>Paraflavisolibacter</taxon>
    </lineage>
</organism>
<reference evidence="7" key="2">
    <citation type="submission" date="2023-04" db="EMBL/GenBank/DDBJ databases">
        <title>Paracnuella aquatica gen. nov., sp. nov., a member of the family Chitinophagaceae isolated from a hot spring.</title>
        <authorList>
            <person name="Wang C."/>
        </authorList>
    </citation>
    <scope>NUCLEOTIDE SEQUENCE</scope>
    <source>
        <strain evidence="7">LB-8</strain>
    </source>
</reference>
<dbReference type="Pfam" id="PF04932">
    <property type="entry name" value="Wzy_C"/>
    <property type="match status" value="1"/>
</dbReference>
<feature type="domain" description="O-antigen ligase-related" evidence="6">
    <location>
        <begin position="13"/>
        <end position="155"/>
    </location>
</feature>
<protein>
    <submittedName>
        <fullName evidence="7">O-antigen ligase family protein</fullName>
    </submittedName>
</protein>
<dbReference type="PANTHER" id="PTHR37422">
    <property type="entry name" value="TEICHURONIC ACID BIOSYNTHESIS PROTEIN TUAE"/>
    <property type="match status" value="1"/>
</dbReference>
<name>A0A9X2XTX2_9BACT</name>
<evidence type="ECO:0000256" key="2">
    <source>
        <dbReference type="ARBA" id="ARBA00022692"/>
    </source>
</evidence>
<evidence type="ECO:0000259" key="6">
    <source>
        <dbReference type="Pfam" id="PF04932"/>
    </source>
</evidence>
<feature type="transmembrane region" description="Helical" evidence="5">
    <location>
        <begin position="43"/>
        <end position="64"/>
    </location>
</feature>
<feature type="transmembrane region" description="Helical" evidence="5">
    <location>
        <begin position="17"/>
        <end position="36"/>
    </location>
</feature>
<feature type="transmembrane region" description="Helical" evidence="5">
    <location>
        <begin position="140"/>
        <end position="159"/>
    </location>
</feature>
<comment type="subcellular location">
    <subcellularLocation>
        <location evidence="1">Membrane</location>
        <topology evidence="1">Multi-pass membrane protein</topology>
    </subcellularLocation>
</comment>
<keyword evidence="3 5" id="KW-1133">Transmembrane helix</keyword>
<evidence type="ECO:0000256" key="3">
    <source>
        <dbReference type="ARBA" id="ARBA00022989"/>
    </source>
</evidence>
<comment type="caution">
    <text evidence="7">The sequence shown here is derived from an EMBL/GenBank/DDBJ whole genome shotgun (WGS) entry which is preliminary data.</text>
</comment>
<keyword evidence="7" id="KW-0436">Ligase</keyword>
<keyword evidence="4 5" id="KW-0472">Membrane</keyword>
<dbReference type="InterPro" id="IPR007016">
    <property type="entry name" value="O-antigen_ligase-rel_domated"/>
</dbReference>
<keyword evidence="2 5" id="KW-0812">Transmembrane</keyword>
<accession>A0A9X2XTX2</accession>
<evidence type="ECO:0000313" key="7">
    <source>
        <dbReference type="EMBL" id="MCU7548981.1"/>
    </source>
</evidence>
<dbReference type="RefSeq" id="WP_279296423.1">
    <property type="nucleotide sequence ID" value="NZ_JAOTIF010000003.1"/>
</dbReference>
<gene>
    <name evidence="7" type="ORF">OCK74_07625</name>
</gene>
<dbReference type="EMBL" id="JAOTIF010000003">
    <property type="protein sequence ID" value="MCU7548981.1"/>
    <property type="molecule type" value="Genomic_DNA"/>
</dbReference>
<dbReference type="AlphaFoldDB" id="A0A9X2XTX2"/>
<evidence type="ECO:0000313" key="8">
    <source>
        <dbReference type="Proteomes" id="UP001155483"/>
    </source>
</evidence>